<dbReference type="InterPro" id="IPR027417">
    <property type="entry name" value="P-loop_NTPase"/>
</dbReference>
<name>A0A1X6MV35_9APHY</name>
<dbReference type="RefSeq" id="XP_024336904.1">
    <property type="nucleotide sequence ID" value="XM_024481016.1"/>
</dbReference>
<dbReference type="OrthoDB" id="2115716at2759"/>
<reference evidence="3 4" key="1">
    <citation type="submission" date="2017-04" db="EMBL/GenBank/DDBJ databases">
        <title>Genome Sequence of the Model Brown-Rot Fungus Postia placenta SB12.</title>
        <authorList>
            <consortium name="DOE Joint Genome Institute"/>
            <person name="Gaskell J."/>
            <person name="Kersten P."/>
            <person name="Larrondo L.F."/>
            <person name="Canessa P."/>
            <person name="Martinez D."/>
            <person name="Hibbett D."/>
            <person name="Schmoll M."/>
            <person name="Kubicek C.P."/>
            <person name="Martinez A.T."/>
            <person name="Yadav J."/>
            <person name="Master E."/>
            <person name="Magnuson J.K."/>
            <person name="James T."/>
            <person name="Yaver D."/>
            <person name="Berka R."/>
            <person name="Labutti K."/>
            <person name="Lipzen A."/>
            <person name="Aerts A."/>
            <person name="Barry K."/>
            <person name="Henrissat B."/>
            <person name="Blanchette R."/>
            <person name="Grigoriev I."/>
            <person name="Cullen D."/>
        </authorList>
    </citation>
    <scope>NUCLEOTIDE SEQUENCE [LARGE SCALE GENOMIC DNA]</scope>
    <source>
        <strain evidence="3 4">MAD-698-R-SB12</strain>
    </source>
</reference>
<dbReference type="InterPro" id="IPR003959">
    <property type="entry name" value="ATPase_AAA_core"/>
</dbReference>
<dbReference type="STRING" id="670580.A0A1X6MV35"/>
<feature type="region of interest" description="Disordered" evidence="1">
    <location>
        <begin position="442"/>
        <end position="468"/>
    </location>
</feature>
<dbReference type="GO" id="GO:0016887">
    <property type="term" value="F:ATP hydrolysis activity"/>
    <property type="evidence" value="ECO:0007669"/>
    <property type="project" value="InterPro"/>
</dbReference>
<evidence type="ECO:0000313" key="3">
    <source>
        <dbReference type="EMBL" id="OSX60110.1"/>
    </source>
</evidence>
<evidence type="ECO:0000256" key="1">
    <source>
        <dbReference type="SAM" id="MobiDB-lite"/>
    </source>
</evidence>
<dbReference type="Proteomes" id="UP000194127">
    <property type="component" value="Unassembled WGS sequence"/>
</dbReference>
<dbReference type="SUPFAM" id="SSF52540">
    <property type="entry name" value="P-loop containing nucleoside triphosphate hydrolases"/>
    <property type="match status" value="1"/>
</dbReference>
<dbReference type="AlphaFoldDB" id="A0A1X6MV35"/>
<dbReference type="Pfam" id="PF00004">
    <property type="entry name" value="AAA"/>
    <property type="match status" value="1"/>
</dbReference>
<gene>
    <name evidence="3" type="ORF">POSPLADRAFT_1058288</name>
</gene>
<evidence type="ECO:0000313" key="4">
    <source>
        <dbReference type="Proteomes" id="UP000194127"/>
    </source>
</evidence>
<sequence>MATRTAAVKDLEDAFVKVTFEDEINASQSKGSAIDPFYNDWVDQASAPFNEPATFAARALRKLHSNHSVVLFTDYTVNLLAFPGAIFQPTSPDELISSLVFVPFARRLGSVPGILVDRIKYGSFKVAWDKYDFLLYVVNYPQGFGTITQHYLIHDGPEERSRTFLMAAAAWNNLLHEEILVFNQGMWNKDHALWVEVQKANWDDVILKQQFKDAMRKDIKGFFDSEDLYKSLAIPWKRGVIMYGPPGNGKTISLKAVMKDCDAKGYAPLYVKSFKSWMGEEGSMAAVFQKAREMAPCVLVLEDLDSLINDANRSFFLNQLDGLEGNDGLLVIGSTNHFDRLDPALSGRPSRFDRKYLFDDPDESERALYAKYWQEKLTTNKNIYFPDKLVEEVAASTVKFSFAYLKEVFVSSLVLLAGYEDDEKLPFAHVLRGQIKSLRDQLDNEPKGARDAPTPGASAISSATPAQRVGSGRFFDSLDSRLTGQSRIWDSSDSGPRLTMPGGLPSRRGTPLRPREGAGELPRPVTLNGNGRSFLY</sequence>
<feature type="compositionally biased region" description="Polar residues" evidence="1">
    <location>
        <begin position="527"/>
        <end position="536"/>
    </location>
</feature>
<protein>
    <recommendedName>
        <fullName evidence="2">AAA+ ATPase domain-containing protein</fullName>
    </recommendedName>
</protein>
<dbReference type="GO" id="GO:0005634">
    <property type="term" value="C:nucleus"/>
    <property type="evidence" value="ECO:0007669"/>
    <property type="project" value="TreeGrafter"/>
</dbReference>
<dbReference type="GO" id="GO:0003723">
    <property type="term" value="F:RNA binding"/>
    <property type="evidence" value="ECO:0007669"/>
    <property type="project" value="TreeGrafter"/>
</dbReference>
<dbReference type="Gene3D" id="3.40.50.300">
    <property type="entry name" value="P-loop containing nucleotide triphosphate hydrolases"/>
    <property type="match status" value="1"/>
</dbReference>
<keyword evidence="4" id="KW-1185">Reference proteome</keyword>
<accession>A0A1X6MV35</accession>
<dbReference type="GO" id="GO:1990275">
    <property type="term" value="F:preribosome binding"/>
    <property type="evidence" value="ECO:0007669"/>
    <property type="project" value="TreeGrafter"/>
</dbReference>
<dbReference type="GeneID" id="36325966"/>
<proteinExistence type="predicted"/>
<feature type="domain" description="AAA+ ATPase" evidence="2">
    <location>
        <begin position="236"/>
        <end position="362"/>
    </location>
</feature>
<evidence type="ECO:0000259" key="2">
    <source>
        <dbReference type="SMART" id="SM00382"/>
    </source>
</evidence>
<dbReference type="CDD" id="cd19481">
    <property type="entry name" value="RecA-like_protease"/>
    <property type="match status" value="1"/>
</dbReference>
<dbReference type="GO" id="GO:0042254">
    <property type="term" value="P:ribosome biogenesis"/>
    <property type="evidence" value="ECO:0007669"/>
    <property type="project" value="TreeGrafter"/>
</dbReference>
<feature type="region of interest" description="Disordered" evidence="1">
    <location>
        <begin position="486"/>
        <end position="536"/>
    </location>
</feature>
<dbReference type="SMART" id="SM00382">
    <property type="entry name" value="AAA"/>
    <property type="match status" value="1"/>
</dbReference>
<dbReference type="InterPro" id="IPR050168">
    <property type="entry name" value="AAA_ATPase_domain"/>
</dbReference>
<organism evidence="3 4">
    <name type="scientific">Postia placenta MAD-698-R-SB12</name>
    <dbReference type="NCBI Taxonomy" id="670580"/>
    <lineage>
        <taxon>Eukaryota</taxon>
        <taxon>Fungi</taxon>
        <taxon>Dikarya</taxon>
        <taxon>Basidiomycota</taxon>
        <taxon>Agaricomycotina</taxon>
        <taxon>Agaricomycetes</taxon>
        <taxon>Polyporales</taxon>
        <taxon>Adustoporiaceae</taxon>
        <taxon>Rhodonia</taxon>
    </lineage>
</organism>
<dbReference type="GO" id="GO:0005524">
    <property type="term" value="F:ATP binding"/>
    <property type="evidence" value="ECO:0007669"/>
    <property type="project" value="InterPro"/>
</dbReference>
<dbReference type="PANTHER" id="PTHR23077">
    <property type="entry name" value="AAA-FAMILY ATPASE"/>
    <property type="match status" value="1"/>
</dbReference>
<dbReference type="InterPro" id="IPR003593">
    <property type="entry name" value="AAA+_ATPase"/>
</dbReference>
<dbReference type="PANTHER" id="PTHR23077:SF132">
    <property type="entry name" value="ATP-DEPENDENT ZN PROTEASE"/>
    <property type="match status" value="1"/>
</dbReference>
<dbReference type="EMBL" id="KZ110600">
    <property type="protein sequence ID" value="OSX60110.1"/>
    <property type="molecule type" value="Genomic_DNA"/>
</dbReference>